<keyword evidence="2" id="KW-0378">Hydrolase</keyword>
<gene>
    <name evidence="2" type="ORF">KHA93_16880</name>
</gene>
<protein>
    <submittedName>
        <fullName evidence="2">HNH endonuclease</fullName>
    </submittedName>
</protein>
<keyword evidence="2" id="KW-0255">Endonuclease</keyword>
<dbReference type="GO" id="GO:0004519">
    <property type="term" value="F:endonuclease activity"/>
    <property type="evidence" value="ECO:0007669"/>
    <property type="project" value="UniProtKB-KW"/>
</dbReference>
<dbReference type="GO" id="GO:0003676">
    <property type="term" value="F:nucleic acid binding"/>
    <property type="evidence" value="ECO:0007669"/>
    <property type="project" value="InterPro"/>
</dbReference>
<dbReference type="AlphaFoldDB" id="A0A942TPS4"/>
<comment type="caution">
    <text evidence="2">The sequence shown here is derived from an EMBL/GenBank/DDBJ whole genome shotgun (WGS) entry which is preliminary data.</text>
</comment>
<dbReference type="RefSeq" id="WP_213111802.1">
    <property type="nucleotide sequence ID" value="NZ_JAGYPJ010000001.1"/>
</dbReference>
<sequence length="61" mass="7191">MIQQKNSQLDHIIPWEYVSDELDENLHMLCTICNQSKNKSVTFLLLAFLMRFTNKGYVQTV</sequence>
<dbReference type="InterPro" id="IPR003615">
    <property type="entry name" value="HNH_nuc"/>
</dbReference>
<evidence type="ECO:0000313" key="2">
    <source>
        <dbReference type="EMBL" id="MBS4201313.1"/>
    </source>
</evidence>
<dbReference type="Pfam" id="PF01844">
    <property type="entry name" value="HNH"/>
    <property type="match status" value="1"/>
</dbReference>
<keyword evidence="2" id="KW-0540">Nuclease</keyword>
<name>A0A942TPS4_9BACI</name>
<dbReference type="Gene3D" id="1.10.30.50">
    <property type="match status" value="1"/>
</dbReference>
<dbReference type="EMBL" id="JAGYPJ010000001">
    <property type="protein sequence ID" value="MBS4201313.1"/>
    <property type="molecule type" value="Genomic_DNA"/>
</dbReference>
<dbReference type="InterPro" id="IPR002711">
    <property type="entry name" value="HNH"/>
</dbReference>
<keyword evidence="3" id="KW-1185">Reference proteome</keyword>
<reference evidence="2 3" key="1">
    <citation type="submission" date="2021-05" db="EMBL/GenBank/DDBJ databases">
        <title>Novel Bacillus species.</title>
        <authorList>
            <person name="Liu G."/>
        </authorList>
    </citation>
    <scope>NUCLEOTIDE SEQUENCE [LARGE SCALE GENOMIC DNA]</scope>
    <source>
        <strain evidence="2 3">FJAT-49732</strain>
    </source>
</reference>
<evidence type="ECO:0000313" key="3">
    <source>
        <dbReference type="Proteomes" id="UP000682713"/>
    </source>
</evidence>
<dbReference type="Proteomes" id="UP000682713">
    <property type="component" value="Unassembled WGS sequence"/>
</dbReference>
<feature type="domain" description="HNH" evidence="1">
    <location>
        <begin position="7"/>
        <end position="39"/>
    </location>
</feature>
<proteinExistence type="predicted"/>
<dbReference type="GO" id="GO:0008270">
    <property type="term" value="F:zinc ion binding"/>
    <property type="evidence" value="ECO:0007669"/>
    <property type="project" value="InterPro"/>
</dbReference>
<dbReference type="CDD" id="cd00085">
    <property type="entry name" value="HNHc"/>
    <property type="match status" value="1"/>
</dbReference>
<evidence type="ECO:0000259" key="1">
    <source>
        <dbReference type="Pfam" id="PF01844"/>
    </source>
</evidence>
<organism evidence="2 3">
    <name type="scientific">Lederbergia citrisecunda</name>
    <dbReference type="NCBI Taxonomy" id="2833583"/>
    <lineage>
        <taxon>Bacteria</taxon>
        <taxon>Bacillati</taxon>
        <taxon>Bacillota</taxon>
        <taxon>Bacilli</taxon>
        <taxon>Bacillales</taxon>
        <taxon>Bacillaceae</taxon>
        <taxon>Lederbergia</taxon>
    </lineage>
</organism>
<accession>A0A942TPS4</accession>